<protein>
    <submittedName>
        <fullName evidence="9">Na+/H+ antiporter subunit E</fullName>
    </submittedName>
</protein>
<gene>
    <name evidence="9" type="ORF">FFV09_06390</name>
</gene>
<dbReference type="GO" id="GO:0008324">
    <property type="term" value="F:monoatomic cation transmembrane transporter activity"/>
    <property type="evidence" value="ECO:0007669"/>
    <property type="project" value="InterPro"/>
</dbReference>
<keyword evidence="5 8" id="KW-0812">Transmembrane</keyword>
<keyword evidence="6 8" id="KW-1133">Transmembrane helix</keyword>
<keyword evidence="3" id="KW-0050">Antiport</keyword>
<keyword evidence="3" id="KW-0813">Transport</keyword>
<evidence type="ECO:0000256" key="7">
    <source>
        <dbReference type="ARBA" id="ARBA00023136"/>
    </source>
</evidence>
<dbReference type="Pfam" id="PF01899">
    <property type="entry name" value="MNHE"/>
    <property type="match status" value="1"/>
</dbReference>
<dbReference type="RefSeq" id="WP_141447057.1">
    <property type="nucleotide sequence ID" value="NZ_CP041217.1"/>
</dbReference>
<evidence type="ECO:0000256" key="5">
    <source>
        <dbReference type="ARBA" id="ARBA00022692"/>
    </source>
</evidence>
<dbReference type="KEGG" id="saca:FFV09_06390"/>
<evidence type="ECO:0000256" key="3">
    <source>
        <dbReference type="ARBA" id="ARBA00022449"/>
    </source>
</evidence>
<dbReference type="PIRSF" id="PIRSF019239">
    <property type="entry name" value="MrpE"/>
    <property type="match status" value="1"/>
</dbReference>
<dbReference type="AlphaFoldDB" id="A0A4Y6US76"/>
<feature type="transmembrane region" description="Helical" evidence="8">
    <location>
        <begin position="20"/>
        <end position="41"/>
    </location>
</feature>
<dbReference type="Proteomes" id="UP000316968">
    <property type="component" value="Chromosome"/>
</dbReference>
<reference evidence="9 10" key="1">
    <citation type="submission" date="2019-06" db="EMBL/GenBank/DDBJ databases">
        <title>Saccharibacillus brassicae sp. nov., an endophytic bacterium isolated from Chinese cabbage seeds (Brassica pekinensis).</title>
        <authorList>
            <person name="Jiang L."/>
            <person name="Lee J."/>
            <person name="Kim S.W."/>
        </authorList>
    </citation>
    <scope>NUCLEOTIDE SEQUENCE [LARGE SCALE GENOMIC DNA]</scope>
    <source>
        <strain evidence="10">KCTC 43072 / ATSA2</strain>
    </source>
</reference>
<evidence type="ECO:0000256" key="4">
    <source>
        <dbReference type="ARBA" id="ARBA00022475"/>
    </source>
</evidence>
<evidence type="ECO:0000256" key="8">
    <source>
        <dbReference type="SAM" id="Phobius"/>
    </source>
</evidence>
<dbReference type="GO" id="GO:0005886">
    <property type="term" value="C:plasma membrane"/>
    <property type="evidence" value="ECO:0007669"/>
    <property type="project" value="UniProtKB-SubCell"/>
</dbReference>
<organism evidence="9 10">
    <name type="scientific">Saccharibacillus brassicae</name>
    <dbReference type="NCBI Taxonomy" id="2583377"/>
    <lineage>
        <taxon>Bacteria</taxon>
        <taxon>Bacillati</taxon>
        <taxon>Bacillota</taxon>
        <taxon>Bacilli</taxon>
        <taxon>Bacillales</taxon>
        <taxon>Paenibacillaceae</taxon>
        <taxon>Saccharibacillus</taxon>
    </lineage>
</organism>
<evidence type="ECO:0000313" key="9">
    <source>
        <dbReference type="EMBL" id="QDH20522.1"/>
    </source>
</evidence>
<evidence type="ECO:0000256" key="2">
    <source>
        <dbReference type="ARBA" id="ARBA00006228"/>
    </source>
</evidence>
<comment type="subcellular location">
    <subcellularLocation>
        <location evidence="1">Cell membrane</location>
        <topology evidence="1">Multi-pass membrane protein</topology>
    </subcellularLocation>
</comment>
<evidence type="ECO:0000256" key="6">
    <source>
        <dbReference type="ARBA" id="ARBA00022989"/>
    </source>
</evidence>
<dbReference type="PANTHER" id="PTHR34584">
    <property type="entry name" value="NA(+)/H(+) ANTIPORTER SUBUNIT E1"/>
    <property type="match status" value="1"/>
</dbReference>
<accession>A0A4Y6US76</accession>
<sequence>MPFQILLNLMIAFVWMMLNGNWTFSGFVVGYVLGILILLVVRKFRPEPFYLTKLWAVLKLLLIFGRELFISSFDVMGRILRPKLDLHPGIFEYRTELRSDWEVTILSCLICLTPGTLTLEVSGDNEVLYIHAMNITDADEMAAGIRSTFEKAIMEVTRS</sequence>
<proteinExistence type="inferred from homology"/>
<keyword evidence="7 8" id="KW-0472">Membrane</keyword>
<evidence type="ECO:0000256" key="1">
    <source>
        <dbReference type="ARBA" id="ARBA00004651"/>
    </source>
</evidence>
<evidence type="ECO:0000313" key="10">
    <source>
        <dbReference type="Proteomes" id="UP000316968"/>
    </source>
</evidence>
<feature type="transmembrane region" description="Helical" evidence="8">
    <location>
        <begin position="53"/>
        <end position="73"/>
    </location>
</feature>
<keyword evidence="10" id="KW-1185">Reference proteome</keyword>
<dbReference type="EMBL" id="CP041217">
    <property type="protein sequence ID" value="QDH20522.1"/>
    <property type="molecule type" value="Genomic_DNA"/>
</dbReference>
<comment type="similarity">
    <text evidence="2">Belongs to the CPA3 antiporters (TC 2.A.63) subunit E family.</text>
</comment>
<keyword evidence="4" id="KW-1003">Cell membrane</keyword>
<dbReference type="PANTHER" id="PTHR34584:SF1">
    <property type="entry name" value="NA(+)_H(+) ANTIPORTER SUBUNIT E1"/>
    <property type="match status" value="1"/>
</dbReference>
<dbReference type="InterPro" id="IPR002758">
    <property type="entry name" value="Cation_antiport_E"/>
</dbReference>
<dbReference type="OrthoDB" id="9800498at2"/>
<dbReference type="GO" id="GO:0015297">
    <property type="term" value="F:antiporter activity"/>
    <property type="evidence" value="ECO:0007669"/>
    <property type="project" value="UniProtKB-KW"/>
</dbReference>
<name>A0A4Y6US76_SACBS</name>